<dbReference type="PANTHER" id="PTHR42799:SF2">
    <property type="entry name" value="MITOCHONDRIAL PEPTIDE METHIONINE SULFOXIDE REDUCTASE"/>
    <property type="match status" value="1"/>
</dbReference>
<name>A0A0A1ZHY6_PROMR</name>
<comment type="catalytic activity">
    <reaction evidence="2 4">
        <text>L-methionyl-[protein] + [thioredoxin]-disulfide + H2O = L-methionyl-(S)-S-oxide-[protein] + [thioredoxin]-dithiol</text>
        <dbReference type="Rhea" id="RHEA:14217"/>
        <dbReference type="Rhea" id="RHEA-COMP:10698"/>
        <dbReference type="Rhea" id="RHEA-COMP:10700"/>
        <dbReference type="Rhea" id="RHEA-COMP:12313"/>
        <dbReference type="Rhea" id="RHEA-COMP:12315"/>
        <dbReference type="ChEBI" id="CHEBI:15377"/>
        <dbReference type="ChEBI" id="CHEBI:16044"/>
        <dbReference type="ChEBI" id="CHEBI:29950"/>
        <dbReference type="ChEBI" id="CHEBI:44120"/>
        <dbReference type="ChEBI" id="CHEBI:50058"/>
        <dbReference type="EC" id="1.8.4.11"/>
    </reaction>
</comment>
<dbReference type="STRING" id="59925.EU91_0877"/>
<feature type="active site" evidence="4">
    <location>
        <position position="48"/>
    </location>
</feature>
<dbReference type="RefSeq" id="WP_032524376.1">
    <property type="nucleotide sequence ID" value="NZ_CP138934.1"/>
</dbReference>
<evidence type="ECO:0000256" key="2">
    <source>
        <dbReference type="ARBA" id="ARBA00047806"/>
    </source>
</evidence>
<feature type="domain" description="Peptide methionine sulphoxide reductase MsrA" evidence="5">
    <location>
        <begin position="41"/>
        <end position="195"/>
    </location>
</feature>
<dbReference type="InterPro" id="IPR050162">
    <property type="entry name" value="MsrA_MetSO_reductase"/>
</dbReference>
<proteinExistence type="inferred from homology"/>
<reference evidence="7" key="1">
    <citation type="journal article" date="2014" name="Sci. Data">
        <title>Genomes of diverse isolates of the marine cyanobacterium Prochlorococcus.</title>
        <authorList>
            <person name="Biller S."/>
            <person name="Berube P."/>
            <person name="Thompson J."/>
            <person name="Kelly L."/>
            <person name="Roggensack S."/>
            <person name="Awad L."/>
            <person name="Roache-Johnson K."/>
            <person name="Ding H."/>
            <person name="Giovannoni S.J."/>
            <person name="Moore L.R."/>
            <person name="Chisholm S.W."/>
        </authorList>
    </citation>
    <scope>NUCLEOTIDE SEQUENCE [LARGE SCALE GENOMIC DNA]</scope>
    <source>
        <strain evidence="7">GP2</strain>
    </source>
</reference>
<dbReference type="Gene3D" id="3.30.1060.10">
    <property type="entry name" value="Peptide methionine sulphoxide reductase MsrA"/>
    <property type="match status" value="1"/>
</dbReference>
<dbReference type="Proteomes" id="UP000030598">
    <property type="component" value="Unassembled WGS sequence"/>
</dbReference>
<dbReference type="GO" id="GO:0034599">
    <property type="term" value="P:cellular response to oxidative stress"/>
    <property type="evidence" value="ECO:0007669"/>
    <property type="project" value="TreeGrafter"/>
</dbReference>
<dbReference type="NCBIfam" id="TIGR00401">
    <property type="entry name" value="msrA"/>
    <property type="match status" value="1"/>
</dbReference>
<evidence type="ECO:0000256" key="1">
    <source>
        <dbReference type="ARBA" id="ARBA00023002"/>
    </source>
</evidence>
<dbReference type="EC" id="1.8.4.11" evidence="4"/>
<dbReference type="OrthoDB" id="4174719at2"/>
<dbReference type="Pfam" id="PF01625">
    <property type="entry name" value="PMSR"/>
    <property type="match status" value="1"/>
</dbReference>
<gene>
    <name evidence="4" type="primary">msrA</name>
    <name evidence="6" type="ORF">EU91_0877</name>
</gene>
<dbReference type="AlphaFoldDB" id="A0A0A1ZHY6"/>
<dbReference type="GO" id="GO:0033744">
    <property type="term" value="F:L-methionine:thioredoxin-disulfide S-oxidoreductase activity"/>
    <property type="evidence" value="ECO:0007669"/>
    <property type="project" value="RHEA"/>
</dbReference>
<comment type="catalytic activity">
    <reaction evidence="3 4">
        <text>[thioredoxin]-disulfide + L-methionine + H2O = L-methionine (S)-S-oxide + [thioredoxin]-dithiol</text>
        <dbReference type="Rhea" id="RHEA:19993"/>
        <dbReference type="Rhea" id="RHEA-COMP:10698"/>
        <dbReference type="Rhea" id="RHEA-COMP:10700"/>
        <dbReference type="ChEBI" id="CHEBI:15377"/>
        <dbReference type="ChEBI" id="CHEBI:29950"/>
        <dbReference type="ChEBI" id="CHEBI:50058"/>
        <dbReference type="ChEBI" id="CHEBI:57844"/>
        <dbReference type="ChEBI" id="CHEBI:58772"/>
        <dbReference type="EC" id="1.8.4.11"/>
    </reaction>
</comment>
<evidence type="ECO:0000313" key="6">
    <source>
        <dbReference type="EMBL" id="KGF87843.1"/>
    </source>
</evidence>
<comment type="function">
    <text evidence="4">Has an important function as a repair enzyme for proteins that have been inactivated by oxidation. Catalyzes the reversible oxidation-reduction of methionine sulfoxide in proteins to methionine.</text>
</comment>
<comment type="caution">
    <text evidence="6">The sequence shown here is derived from an EMBL/GenBank/DDBJ whole genome shotgun (WGS) entry which is preliminary data.</text>
</comment>
<sequence>MFELIKKFMNNELPTPTNDVYSVHRILKTDFNRDPTPQEDEIIFGCGCFWGAEKCFWKLPGVVTTSVGYAGGEKRNPTYYEVCSGLTGHSEVVRVIWNKSQVDISDLLKMFWECHDPTQKNRQGNDIGTQYRSAIYYKNENNKKIILASKEQYQKQLNKNHLGVIETEIKMIDNYYYAEAYHQQYLASPGSRQYCSASPTKVKLGNFPGSNFKLKNYIWEKFNWEIDKCVLRSDNNPIKNNI</sequence>
<dbReference type="EMBL" id="JNAH01000004">
    <property type="protein sequence ID" value="KGF87843.1"/>
    <property type="molecule type" value="Genomic_DNA"/>
</dbReference>
<dbReference type="eggNOG" id="COG0225">
    <property type="taxonomic scope" value="Bacteria"/>
</dbReference>
<dbReference type="SUPFAM" id="SSF55068">
    <property type="entry name" value="Peptide methionine sulfoxide reductase"/>
    <property type="match status" value="1"/>
</dbReference>
<evidence type="ECO:0000256" key="4">
    <source>
        <dbReference type="HAMAP-Rule" id="MF_01401"/>
    </source>
</evidence>
<comment type="similarity">
    <text evidence="4">Belongs to the MsrA Met sulfoxide reductase family.</text>
</comment>
<dbReference type="InterPro" id="IPR036509">
    <property type="entry name" value="Met_Sox_Rdtase_MsrA_sf"/>
</dbReference>
<organism evidence="6 7">
    <name type="scientific">Prochlorococcus marinus str. GP2</name>
    <dbReference type="NCBI Taxonomy" id="59925"/>
    <lineage>
        <taxon>Bacteria</taxon>
        <taxon>Bacillati</taxon>
        <taxon>Cyanobacteriota</taxon>
        <taxon>Cyanophyceae</taxon>
        <taxon>Synechococcales</taxon>
        <taxon>Prochlorococcaceae</taxon>
        <taxon>Prochlorococcus</taxon>
    </lineage>
</organism>
<evidence type="ECO:0000259" key="5">
    <source>
        <dbReference type="Pfam" id="PF01625"/>
    </source>
</evidence>
<dbReference type="HAMAP" id="MF_01401">
    <property type="entry name" value="MsrA"/>
    <property type="match status" value="1"/>
</dbReference>
<evidence type="ECO:0000256" key="3">
    <source>
        <dbReference type="ARBA" id="ARBA00048782"/>
    </source>
</evidence>
<keyword evidence="1 4" id="KW-0560">Oxidoreductase</keyword>
<accession>A0A0A1ZHY6</accession>
<dbReference type="InterPro" id="IPR002569">
    <property type="entry name" value="Met_Sox_Rdtase_MsrA_dom"/>
</dbReference>
<dbReference type="GO" id="GO:0008113">
    <property type="term" value="F:peptide-methionine (S)-S-oxide reductase activity"/>
    <property type="evidence" value="ECO:0007669"/>
    <property type="project" value="UniProtKB-UniRule"/>
</dbReference>
<dbReference type="GO" id="GO:0005737">
    <property type="term" value="C:cytoplasm"/>
    <property type="evidence" value="ECO:0007669"/>
    <property type="project" value="TreeGrafter"/>
</dbReference>
<protein>
    <recommendedName>
        <fullName evidence="4">Peptide methionine sulfoxide reductase MsrA</fullName>
        <shortName evidence="4">Protein-methionine-S-oxide reductase</shortName>
        <ecNumber evidence="4">1.8.4.11</ecNumber>
    </recommendedName>
    <alternativeName>
        <fullName evidence="4">Peptide-methionine (S)-S-oxide reductase</fullName>
        <shortName evidence="4">Peptide Met(O) reductase</shortName>
    </alternativeName>
</protein>
<evidence type="ECO:0000313" key="7">
    <source>
        <dbReference type="Proteomes" id="UP000030598"/>
    </source>
</evidence>
<dbReference type="PANTHER" id="PTHR42799">
    <property type="entry name" value="MITOCHONDRIAL PEPTIDE METHIONINE SULFOXIDE REDUCTASE"/>
    <property type="match status" value="1"/>
</dbReference>